<comment type="catalytic activity">
    <reaction evidence="1">
        <text>S-ubiquitinyl-[E2 ubiquitin-conjugating enzyme]-L-cysteine + [acceptor protein]-L-lysine = [E2 ubiquitin-conjugating enzyme]-L-cysteine + N(6)-ubiquitinyl-[acceptor protein]-L-lysine.</text>
        <dbReference type="EC" id="2.3.2.27"/>
    </reaction>
</comment>
<dbReference type="EMBL" id="GL349464">
    <property type="protein sequence ID" value="KNC51041.1"/>
    <property type="molecule type" value="Genomic_DNA"/>
</dbReference>
<feature type="compositionally biased region" description="Basic and acidic residues" evidence="16">
    <location>
        <begin position="674"/>
        <end position="684"/>
    </location>
</feature>
<feature type="compositionally biased region" description="Pro residues" evidence="16">
    <location>
        <begin position="401"/>
        <end position="415"/>
    </location>
</feature>
<evidence type="ECO:0000256" key="8">
    <source>
        <dbReference type="ARBA" id="ARBA00022723"/>
    </source>
</evidence>
<feature type="transmembrane region" description="Helical" evidence="17">
    <location>
        <begin position="210"/>
        <end position="238"/>
    </location>
</feature>
<evidence type="ECO:0000256" key="11">
    <source>
        <dbReference type="ARBA" id="ARBA00022824"/>
    </source>
</evidence>
<feature type="transmembrane region" description="Helical" evidence="17">
    <location>
        <begin position="102"/>
        <end position="119"/>
    </location>
</feature>
<feature type="region of interest" description="Disordered" evidence="16">
    <location>
        <begin position="581"/>
        <end position="684"/>
    </location>
</feature>
<keyword evidence="14 17" id="KW-0472">Membrane</keyword>
<dbReference type="EC" id="2.3.2.27" evidence="5"/>
<keyword evidence="20" id="KW-1185">Reference proteome</keyword>
<dbReference type="SMART" id="SM00184">
    <property type="entry name" value="RING"/>
    <property type="match status" value="1"/>
</dbReference>
<keyword evidence="6" id="KW-0808">Transferase</keyword>
<comment type="similarity">
    <text evidence="4">Belongs to the HRD1 family.</text>
</comment>
<dbReference type="GO" id="GO:0036503">
    <property type="term" value="P:ERAD pathway"/>
    <property type="evidence" value="ECO:0007669"/>
    <property type="project" value="TreeGrafter"/>
</dbReference>
<evidence type="ECO:0000256" key="15">
    <source>
        <dbReference type="PROSITE-ProRule" id="PRU00175"/>
    </source>
</evidence>
<proteinExistence type="inferred from homology"/>
<dbReference type="InterPro" id="IPR001841">
    <property type="entry name" value="Znf_RING"/>
</dbReference>
<keyword evidence="9 15" id="KW-0863">Zinc-finger</keyword>
<evidence type="ECO:0000256" key="10">
    <source>
        <dbReference type="ARBA" id="ARBA00022786"/>
    </source>
</evidence>
<dbReference type="AlphaFoldDB" id="A0A0L0DFU9"/>
<evidence type="ECO:0000256" key="17">
    <source>
        <dbReference type="SAM" id="Phobius"/>
    </source>
</evidence>
<feature type="region of interest" description="Disordered" evidence="16">
    <location>
        <begin position="448"/>
        <end position="470"/>
    </location>
</feature>
<feature type="compositionally biased region" description="Pro residues" evidence="16">
    <location>
        <begin position="452"/>
        <end position="464"/>
    </location>
</feature>
<dbReference type="GeneID" id="25566058"/>
<feature type="compositionally biased region" description="Low complexity" evidence="16">
    <location>
        <begin position="582"/>
        <end position="601"/>
    </location>
</feature>
<evidence type="ECO:0000256" key="6">
    <source>
        <dbReference type="ARBA" id="ARBA00022679"/>
    </source>
</evidence>
<accession>A0A0L0DFU9</accession>
<dbReference type="Gene3D" id="3.30.40.10">
    <property type="entry name" value="Zinc/RING finger domain, C3HC4 (zinc finger)"/>
    <property type="match status" value="1"/>
</dbReference>
<feature type="domain" description="RING-type" evidence="18">
    <location>
        <begin position="291"/>
        <end position="329"/>
    </location>
</feature>
<evidence type="ECO:0000256" key="4">
    <source>
        <dbReference type="ARBA" id="ARBA00010089"/>
    </source>
</evidence>
<dbReference type="InterPro" id="IPR058051">
    <property type="entry name" value="Znf_RING_synoviolin"/>
</dbReference>
<dbReference type="Pfam" id="PF25563">
    <property type="entry name" value="TPR_SYVN1_N"/>
    <property type="match status" value="1"/>
</dbReference>
<sequence length="684" mass="72898">MKTAAYFAASTVVTAGMVAAVYNRREQFYPTMVHITKSPPCILVLGNMALACLWTVAQGLRSVFLGTLRRRETEVVMDKLRYSLMETMLALTIFRAELSLRFGLALAVLVAARIFHWLARERVHFVNETPNLALTFHVRLFSLLTILAGTDAGIVTYGVSHVLDKGPSLVLLFVFEYLILLVLVVEMLATYGLHLWDLHGVEGQWQNKGWYMLVLEVLGVGARFFAYITFFCVVLHYYSLPIHMLPELFSSWRAFQNKVVEFVNYRRVIGDLAERFEAVTAADLDGEDAMCTVCRVDVDEGHRLPCGHVFHYDCLRSWMERRQQCPTCRLDLLDENAMANMQRQREERLAAAAAAEPAARPDEPPAVPGEGSTPAEVEASHATTNVDAPDAGSSAGAGPRSPTPSALPLPRPPFAAPSSGGPMQAAAAAAGAAAAAAARQALASAGINPALAGPPPPPPPPPLSPHLMTPTGAAAYRASPWSPAGGRAASSPAFGWGSPSAPALMAPTMAPVMAPMMSPMPSAVAAPTPASTPSADFASPVQEVESRQMSLMIAQLQSLQAVQTQLQALQAHMIELQRQTLSLSPTSSRSPASAPDASMPSPSRPAPPAPVSTPEHPLVPAPGTASHSDVPSRPVTPKRKTRPPPLQRPLTPAGEAAARRFAALASPAATASSDKGKAESESEP</sequence>
<evidence type="ECO:0000256" key="12">
    <source>
        <dbReference type="ARBA" id="ARBA00022833"/>
    </source>
</evidence>
<evidence type="ECO:0000256" key="13">
    <source>
        <dbReference type="ARBA" id="ARBA00022989"/>
    </source>
</evidence>
<feature type="compositionally biased region" description="Low complexity" evidence="16">
    <location>
        <begin position="388"/>
        <end position="400"/>
    </location>
</feature>
<keyword evidence="13 17" id="KW-1133">Transmembrane helix</keyword>
<dbReference type="RefSeq" id="XP_013756508.1">
    <property type="nucleotide sequence ID" value="XM_013901054.1"/>
</dbReference>
<dbReference type="PROSITE" id="PS50089">
    <property type="entry name" value="ZF_RING_2"/>
    <property type="match status" value="1"/>
</dbReference>
<dbReference type="PANTHER" id="PTHR22763:SF184">
    <property type="entry name" value="E3 UBIQUITIN-PROTEIN LIGASE SYNOVIOLIN"/>
    <property type="match status" value="1"/>
</dbReference>
<reference evidence="19 20" key="1">
    <citation type="submission" date="2010-05" db="EMBL/GenBank/DDBJ databases">
        <title>The Genome Sequence of Thecamonas trahens ATCC 50062.</title>
        <authorList>
            <consortium name="The Broad Institute Genome Sequencing Platform"/>
            <person name="Russ C."/>
            <person name="Cuomo C."/>
            <person name="Shea T."/>
            <person name="Young S.K."/>
            <person name="Zeng Q."/>
            <person name="Koehrsen M."/>
            <person name="Haas B."/>
            <person name="Borodovsky M."/>
            <person name="Guigo R."/>
            <person name="Alvarado L."/>
            <person name="Berlin A."/>
            <person name="Bochicchio J."/>
            <person name="Borenstein D."/>
            <person name="Chapman S."/>
            <person name="Chen Z."/>
            <person name="Freedman E."/>
            <person name="Gellesch M."/>
            <person name="Goldberg J."/>
            <person name="Griggs A."/>
            <person name="Gujja S."/>
            <person name="Heilman E."/>
            <person name="Heiman D."/>
            <person name="Hepburn T."/>
            <person name="Howarth C."/>
            <person name="Jen D."/>
            <person name="Larson L."/>
            <person name="Mehta T."/>
            <person name="Park D."/>
            <person name="Pearson M."/>
            <person name="Roberts A."/>
            <person name="Saif S."/>
            <person name="Shenoy N."/>
            <person name="Sisk P."/>
            <person name="Stolte C."/>
            <person name="Sykes S."/>
            <person name="Thomson T."/>
            <person name="Walk T."/>
            <person name="White J."/>
            <person name="Yandava C."/>
            <person name="Burger G."/>
            <person name="Gray M.W."/>
            <person name="Holland P.W.H."/>
            <person name="King N."/>
            <person name="Lang F.B.F."/>
            <person name="Roger A.J."/>
            <person name="Ruiz-Trillo I."/>
            <person name="Lander E."/>
            <person name="Nusbaum C."/>
        </authorList>
    </citation>
    <scope>NUCLEOTIDE SEQUENCE [LARGE SCALE GENOMIC DNA]</scope>
    <source>
        <strain evidence="19 20">ATCC 50062</strain>
    </source>
</reference>
<dbReference type="GO" id="GO:0005789">
    <property type="term" value="C:endoplasmic reticulum membrane"/>
    <property type="evidence" value="ECO:0007669"/>
    <property type="project" value="UniProtKB-SubCell"/>
</dbReference>
<evidence type="ECO:0000256" key="16">
    <source>
        <dbReference type="SAM" id="MobiDB-lite"/>
    </source>
</evidence>
<keyword evidence="12" id="KW-0862">Zinc</keyword>
<keyword evidence="8" id="KW-0479">Metal-binding</keyword>
<keyword evidence="11" id="KW-0256">Endoplasmic reticulum</keyword>
<keyword evidence="10" id="KW-0833">Ubl conjugation pathway</keyword>
<evidence type="ECO:0000256" key="3">
    <source>
        <dbReference type="ARBA" id="ARBA00004906"/>
    </source>
</evidence>
<feature type="compositionally biased region" description="Pro residues" evidence="16">
    <location>
        <begin position="602"/>
        <end position="611"/>
    </location>
</feature>
<dbReference type="OMA" id="PGMGAPF"/>
<evidence type="ECO:0000256" key="5">
    <source>
        <dbReference type="ARBA" id="ARBA00012483"/>
    </source>
</evidence>
<evidence type="ECO:0000313" key="19">
    <source>
        <dbReference type="EMBL" id="KNC51041.1"/>
    </source>
</evidence>
<evidence type="ECO:0000256" key="1">
    <source>
        <dbReference type="ARBA" id="ARBA00000900"/>
    </source>
</evidence>
<comment type="pathway">
    <text evidence="3">Protein modification; protein ubiquitination.</text>
</comment>
<dbReference type="Proteomes" id="UP000054408">
    <property type="component" value="Unassembled WGS sequence"/>
</dbReference>
<dbReference type="OrthoDB" id="7759664at2759"/>
<name>A0A0L0DFU9_THETB</name>
<evidence type="ECO:0000256" key="7">
    <source>
        <dbReference type="ARBA" id="ARBA00022692"/>
    </source>
</evidence>
<dbReference type="CDD" id="cd16479">
    <property type="entry name" value="RING-H2_synoviolin"/>
    <property type="match status" value="1"/>
</dbReference>
<comment type="subcellular location">
    <subcellularLocation>
        <location evidence="2">Endoplasmic reticulum membrane</location>
        <topology evidence="2">Multi-pass membrane protein</topology>
    </subcellularLocation>
</comment>
<dbReference type="InterPro" id="IPR013083">
    <property type="entry name" value="Znf_RING/FYVE/PHD"/>
</dbReference>
<feature type="region of interest" description="Disordered" evidence="16">
    <location>
        <begin position="343"/>
        <end position="422"/>
    </location>
</feature>
<evidence type="ECO:0000259" key="18">
    <source>
        <dbReference type="PROSITE" id="PS50089"/>
    </source>
</evidence>
<organism evidence="19 20">
    <name type="scientific">Thecamonas trahens ATCC 50062</name>
    <dbReference type="NCBI Taxonomy" id="461836"/>
    <lineage>
        <taxon>Eukaryota</taxon>
        <taxon>Apusozoa</taxon>
        <taxon>Apusomonadida</taxon>
        <taxon>Apusomonadidae</taxon>
        <taxon>Thecamonas</taxon>
    </lineage>
</organism>
<dbReference type="GO" id="GO:0008270">
    <property type="term" value="F:zinc ion binding"/>
    <property type="evidence" value="ECO:0007669"/>
    <property type="project" value="UniProtKB-KW"/>
</dbReference>
<dbReference type="STRING" id="461836.A0A0L0DFU9"/>
<feature type="transmembrane region" description="Helical" evidence="17">
    <location>
        <begin position="44"/>
        <end position="68"/>
    </location>
</feature>
<dbReference type="eggNOG" id="KOG0802">
    <property type="taxonomic scope" value="Eukaryota"/>
</dbReference>
<evidence type="ECO:0000256" key="2">
    <source>
        <dbReference type="ARBA" id="ARBA00004477"/>
    </source>
</evidence>
<dbReference type="InterPro" id="IPR050731">
    <property type="entry name" value="HRD1_E3_ubiq-ligases"/>
</dbReference>
<dbReference type="GO" id="GO:0061630">
    <property type="term" value="F:ubiquitin protein ligase activity"/>
    <property type="evidence" value="ECO:0007669"/>
    <property type="project" value="UniProtKB-EC"/>
</dbReference>
<protein>
    <recommendedName>
        <fullName evidence="5">RING-type E3 ubiquitin transferase</fullName>
        <ecNumber evidence="5">2.3.2.27</ecNumber>
    </recommendedName>
</protein>
<feature type="compositionally biased region" description="Low complexity" evidence="16">
    <location>
        <begin position="648"/>
        <end position="671"/>
    </location>
</feature>
<gene>
    <name evidence="19" type="ORF">AMSG_07019</name>
</gene>
<keyword evidence="7 17" id="KW-0812">Transmembrane</keyword>
<dbReference type="GO" id="GO:0043161">
    <property type="term" value="P:proteasome-mediated ubiquitin-dependent protein catabolic process"/>
    <property type="evidence" value="ECO:0007669"/>
    <property type="project" value="TreeGrafter"/>
</dbReference>
<dbReference type="Pfam" id="PF13639">
    <property type="entry name" value="zf-RING_2"/>
    <property type="match status" value="1"/>
</dbReference>
<feature type="transmembrane region" description="Helical" evidence="17">
    <location>
        <begin position="169"/>
        <end position="189"/>
    </location>
</feature>
<evidence type="ECO:0000256" key="14">
    <source>
        <dbReference type="ARBA" id="ARBA00023136"/>
    </source>
</evidence>
<dbReference type="InterPro" id="IPR057992">
    <property type="entry name" value="TPR_SYVN1_N"/>
</dbReference>
<evidence type="ECO:0000313" key="20">
    <source>
        <dbReference type="Proteomes" id="UP000054408"/>
    </source>
</evidence>
<evidence type="ECO:0000256" key="9">
    <source>
        <dbReference type="ARBA" id="ARBA00022771"/>
    </source>
</evidence>
<dbReference type="SUPFAM" id="SSF57850">
    <property type="entry name" value="RING/U-box"/>
    <property type="match status" value="1"/>
</dbReference>
<feature type="transmembrane region" description="Helical" evidence="17">
    <location>
        <begin position="140"/>
        <end position="163"/>
    </location>
</feature>
<dbReference type="PANTHER" id="PTHR22763">
    <property type="entry name" value="RING ZINC FINGER PROTEIN"/>
    <property type="match status" value="1"/>
</dbReference>